<feature type="transmembrane region" description="Helical" evidence="8">
    <location>
        <begin position="46"/>
        <end position="63"/>
    </location>
</feature>
<keyword evidence="6 8" id="KW-1133">Transmembrane helix</keyword>
<evidence type="ECO:0000256" key="4">
    <source>
        <dbReference type="ARBA" id="ARBA00022801"/>
    </source>
</evidence>
<dbReference type="PANTHER" id="PTHR12174">
    <property type="entry name" value="SIGNAL PEPTIDE PEPTIDASE"/>
    <property type="match status" value="1"/>
</dbReference>
<comment type="subcellular location">
    <subcellularLocation>
        <location evidence="1">Endoplasmic reticulum membrane</location>
        <topology evidence="1">Multi-pass membrane protein</topology>
    </subcellularLocation>
</comment>
<feature type="transmembrane region" description="Helical" evidence="8">
    <location>
        <begin position="283"/>
        <end position="302"/>
    </location>
</feature>
<dbReference type="InterPro" id="IPR007369">
    <property type="entry name" value="Peptidase_A22B_SPP"/>
</dbReference>
<sequence>MILQASTIVFIGSHLSIPGKQKNHETGQEEDKPPLETMDRKDVMKFPFYGSAALFGLYCLFKFQKELANLLLGLYFTGLGVLALAGLIASLLQPFFRGKFWSKVHQFNIPMVDQVSVTVLEVLCICLCGGVGYIYYTTHHWCTNNLFGISFSIRGIEMLSLGSFVNGAILLSGLFVYDVFWVFGTDVMVTVAKSFQAPIKLVFPRDWSAPVGQQFSMLGLGDIVIPGLFIALLLRWDIARAVKQGKTITEGCKVFFYTNFIAYILGLVMTVVFMIWFKAAQPALLYLVPACLGAALLTAMVTGQLSDLLAYKEESPEKKEEEDSKKKE</sequence>
<dbReference type="InterPro" id="IPR006639">
    <property type="entry name" value="Preselin/SPP"/>
</dbReference>
<evidence type="ECO:0000313" key="9">
    <source>
        <dbReference type="EMBL" id="CAD8509878.1"/>
    </source>
</evidence>
<gene>
    <name evidence="9" type="ORF">HPHI1048_LOCUS24436</name>
</gene>
<organism evidence="9">
    <name type="scientific">Hanusia phi</name>
    <dbReference type="NCBI Taxonomy" id="3032"/>
    <lineage>
        <taxon>Eukaryota</taxon>
        <taxon>Cryptophyceae</taxon>
        <taxon>Pyrenomonadales</taxon>
        <taxon>Geminigeraceae</taxon>
        <taxon>Hanusia</taxon>
    </lineage>
</organism>
<feature type="transmembrane region" description="Helical" evidence="8">
    <location>
        <begin position="115"/>
        <end position="136"/>
    </location>
</feature>
<dbReference type="GO" id="GO:0098554">
    <property type="term" value="C:cytoplasmic side of endoplasmic reticulum membrane"/>
    <property type="evidence" value="ECO:0007669"/>
    <property type="project" value="TreeGrafter"/>
</dbReference>
<feature type="transmembrane region" description="Helical" evidence="8">
    <location>
        <begin position="254"/>
        <end position="277"/>
    </location>
</feature>
<evidence type="ECO:0008006" key="10">
    <source>
        <dbReference type="Google" id="ProtNLM"/>
    </source>
</evidence>
<dbReference type="AlphaFoldDB" id="A0A7S0NF84"/>
<feature type="transmembrane region" description="Helical" evidence="8">
    <location>
        <begin position="156"/>
        <end position="177"/>
    </location>
</feature>
<proteinExistence type="inferred from homology"/>
<name>A0A7S0NF84_9CRYP</name>
<protein>
    <recommendedName>
        <fullName evidence="10">Signal peptide peptidase</fullName>
    </recommendedName>
</protein>
<evidence type="ECO:0000256" key="7">
    <source>
        <dbReference type="ARBA" id="ARBA00023136"/>
    </source>
</evidence>
<keyword evidence="7 8" id="KW-0472">Membrane</keyword>
<keyword evidence="4" id="KW-0378">Hydrolase</keyword>
<dbReference type="EMBL" id="HBEO01036006">
    <property type="protein sequence ID" value="CAD8509878.1"/>
    <property type="molecule type" value="Transcribed_RNA"/>
</dbReference>
<dbReference type="GO" id="GO:0042500">
    <property type="term" value="F:aspartic endopeptidase activity, intramembrane cleaving"/>
    <property type="evidence" value="ECO:0007669"/>
    <property type="project" value="InterPro"/>
</dbReference>
<evidence type="ECO:0000256" key="5">
    <source>
        <dbReference type="ARBA" id="ARBA00022824"/>
    </source>
</evidence>
<reference evidence="9" key="1">
    <citation type="submission" date="2021-01" db="EMBL/GenBank/DDBJ databases">
        <authorList>
            <person name="Corre E."/>
            <person name="Pelletier E."/>
            <person name="Niang G."/>
            <person name="Scheremetjew M."/>
            <person name="Finn R."/>
            <person name="Kale V."/>
            <person name="Holt S."/>
            <person name="Cochrane G."/>
            <person name="Meng A."/>
            <person name="Brown T."/>
            <person name="Cohen L."/>
        </authorList>
    </citation>
    <scope>NUCLEOTIDE SEQUENCE</scope>
    <source>
        <strain evidence="9">CCMP325</strain>
    </source>
</reference>
<feature type="transmembrane region" description="Helical" evidence="8">
    <location>
        <begin position="215"/>
        <end position="234"/>
    </location>
</feature>
<dbReference type="PANTHER" id="PTHR12174:SF23">
    <property type="entry name" value="MINOR HISTOCOMPATIBILITY ANTIGEN H13"/>
    <property type="match status" value="1"/>
</dbReference>
<keyword evidence="3 8" id="KW-0812">Transmembrane</keyword>
<dbReference type="GO" id="GO:0033619">
    <property type="term" value="P:membrane protein proteolysis"/>
    <property type="evidence" value="ECO:0007669"/>
    <property type="project" value="TreeGrafter"/>
</dbReference>
<evidence type="ECO:0000256" key="8">
    <source>
        <dbReference type="SAM" id="Phobius"/>
    </source>
</evidence>
<evidence type="ECO:0000256" key="3">
    <source>
        <dbReference type="ARBA" id="ARBA00022692"/>
    </source>
</evidence>
<keyword evidence="5" id="KW-0256">Endoplasmic reticulum</keyword>
<comment type="similarity">
    <text evidence="2">Belongs to the peptidase A22B family.</text>
</comment>
<accession>A0A7S0NF84</accession>
<dbReference type="Pfam" id="PF04258">
    <property type="entry name" value="Peptidase_A22B"/>
    <property type="match status" value="1"/>
</dbReference>
<evidence type="ECO:0000256" key="2">
    <source>
        <dbReference type="ARBA" id="ARBA00006859"/>
    </source>
</evidence>
<feature type="transmembrane region" description="Helical" evidence="8">
    <location>
        <begin position="70"/>
        <end position="95"/>
    </location>
</feature>
<dbReference type="GO" id="GO:0098553">
    <property type="term" value="C:lumenal side of endoplasmic reticulum membrane"/>
    <property type="evidence" value="ECO:0007669"/>
    <property type="project" value="TreeGrafter"/>
</dbReference>
<dbReference type="GO" id="GO:0006465">
    <property type="term" value="P:signal peptide processing"/>
    <property type="evidence" value="ECO:0007669"/>
    <property type="project" value="TreeGrafter"/>
</dbReference>
<evidence type="ECO:0000256" key="6">
    <source>
        <dbReference type="ARBA" id="ARBA00022989"/>
    </source>
</evidence>
<dbReference type="SMART" id="SM00730">
    <property type="entry name" value="PSN"/>
    <property type="match status" value="1"/>
</dbReference>
<evidence type="ECO:0000256" key="1">
    <source>
        <dbReference type="ARBA" id="ARBA00004477"/>
    </source>
</evidence>